<dbReference type="GO" id="GO:0106008">
    <property type="term" value="F:2-oxoglutaramate amidase activity"/>
    <property type="evidence" value="ECO:0007669"/>
    <property type="project" value="TreeGrafter"/>
</dbReference>
<sequence>MIIGIGQINIIWEDELANMRKVETLVEEASMKGVELILFPEMTLTGVTLNIDKLTLSQDKIIEWCRELAIKNNINIGIGYGKRIDAKALNNYIVISNYGEVITDYTKIHLFTYGGEPTTYYNGINIENYKIGEFSLSSFICYDLRFPEIFQVAARKAEVITIAANWPKSKIDEWISFLKVRALETQSYIIGINRLGEGSGIKYNGQSAIITPIGKILNNLTDKEELIIQEIKLEEVCKSREKFNIRDDRREDLYKKYYS</sequence>
<dbReference type="Proteomes" id="UP000486903">
    <property type="component" value="Unassembled WGS sequence"/>
</dbReference>
<protein>
    <submittedName>
        <fullName evidence="1">Carbon-nitrogen family hydrolase</fullName>
    </submittedName>
</protein>
<dbReference type="AlphaFoldDB" id="A0A6B4JQM4"/>
<dbReference type="InterPro" id="IPR052737">
    <property type="entry name" value="Omega-amidase_YafV"/>
</dbReference>
<accession>A0A6B4JQM4</accession>
<keyword evidence="1" id="KW-0378">Hydrolase</keyword>
<dbReference type="Gene3D" id="3.60.110.10">
    <property type="entry name" value="Carbon-nitrogen hydrolase"/>
    <property type="match status" value="1"/>
</dbReference>
<reference evidence="1 2" key="1">
    <citation type="submission" date="2019-04" db="EMBL/GenBank/DDBJ databases">
        <title>Genome sequencing of Clostridium botulinum Groups I-IV and Clostridium butyricum.</title>
        <authorList>
            <person name="Brunt J."/>
            <person name="Van Vliet A.H.M."/>
            <person name="Stringer S.C."/>
            <person name="Carter A.T."/>
            <person name="Peck M.W."/>
        </authorList>
    </citation>
    <scope>NUCLEOTIDE SEQUENCE [LARGE SCALE GENOMIC DNA]</scope>
    <source>
        <strain evidence="1 2">BL81</strain>
    </source>
</reference>
<organism evidence="1 2">
    <name type="scientific">Clostridium botulinum</name>
    <dbReference type="NCBI Taxonomy" id="1491"/>
    <lineage>
        <taxon>Bacteria</taxon>
        <taxon>Bacillati</taxon>
        <taxon>Bacillota</taxon>
        <taxon>Clostridia</taxon>
        <taxon>Eubacteriales</taxon>
        <taxon>Clostridiaceae</taxon>
        <taxon>Clostridium</taxon>
    </lineage>
</organism>
<evidence type="ECO:0000313" key="1">
    <source>
        <dbReference type="EMBL" id="NFV26729.1"/>
    </source>
</evidence>
<proteinExistence type="predicted"/>
<name>A0A6B4JQM4_CLOBO</name>
<dbReference type="InterPro" id="IPR003010">
    <property type="entry name" value="C-N_Hydrolase"/>
</dbReference>
<comment type="caution">
    <text evidence="1">The sequence shown here is derived from an EMBL/GenBank/DDBJ whole genome shotgun (WGS) entry which is preliminary data.</text>
</comment>
<dbReference type="PANTHER" id="PTHR47799:SF1">
    <property type="entry name" value="OMEGA-AMIDASE YAFV"/>
    <property type="match status" value="1"/>
</dbReference>
<dbReference type="SUPFAM" id="SSF56317">
    <property type="entry name" value="Carbon-nitrogen hydrolase"/>
    <property type="match status" value="1"/>
</dbReference>
<dbReference type="PANTHER" id="PTHR47799">
    <property type="entry name" value="OMEGA-AMIDASE YAFV"/>
    <property type="match status" value="1"/>
</dbReference>
<dbReference type="Pfam" id="PF00795">
    <property type="entry name" value="CN_hydrolase"/>
    <property type="match status" value="1"/>
</dbReference>
<dbReference type="RefSeq" id="WP_003372829.1">
    <property type="nucleotide sequence ID" value="NZ_JACBBA010000001.1"/>
</dbReference>
<evidence type="ECO:0000313" key="2">
    <source>
        <dbReference type="Proteomes" id="UP000486903"/>
    </source>
</evidence>
<dbReference type="InterPro" id="IPR036526">
    <property type="entry name" value="C-N_Hydrolase_sf"/>
</dbReference>
<dbReference type="GO" id="GO:0050152">
    <property type="term" value="F:omega-amidase activity"/>
    <property type="evidence" value="ECO:0007669"/>
    <property type="project" value="TreeGrafter"/>
</dbReference>
<dbReference type="EMBL" id="SXFB01000007">
    <property type="protein sequence ID" value="NFV26729.1"/>
    <property type="molecule type" value="Genomic_DNA"/>
</dbReference>
<gene>
    <name evidence="1" type="ORF">FDG31_11220</name>
</gene>
<dbReference type="PROSITE" id="PS50263">
    <property type="entry name" value="CN_HYDROLASE"/>
    <property type="match status" value="1"/>
</dbReference>